<dbReference type="GO" id="GO:0004713">
    <property type="term" value="F:protein tyrosine kinase activity"/>
    <property type="evidence" value="ECO:0007669"/>
    <property type="project" value="TreeGrafter"/>
</dbReference>
<dbReference type="STRING" id="1168034.FH5T_20895"/>
<dbReference type="EMBL" id="CP007451">
    <property type="protein sequence ID" value="AHW62400.1"/>
    <property type="molecule type" value="Genomic_DNA"/>
</dbReference>
<evidence type="ECO:0000256" key="2">
    <source>
        <dbReference type="SAM" id="Phobius"/>
    </source>
</evidence>
<dbReference type="EMBL" id="FOHT01000031">
    <property type="protein sequence ID" value="SET94844.1"/>
    <property type="molecule type" value="Genomic_DNA"/>
</dbReference>
<accession>X5E4K4</accession>
<keyword evidence="5" id="KW-1185">Reference proteome</keyword>
<reference evidence="3 5" key="1">
    <citation type="submission" date="2014-03" db="EMBL/GenBank/DDBJ databases">
        <title>Complete genome sequence of a deeply braunched marine Bacteroidia bacterium Draconibacterium orientale type strain FH5T.</title>
        <authorList>
            <person name="Li X."/>
            <person name="Wang X."/>
            <person name="Xie Z."/>
            <person name="Du Z."/>
            <person name="Chen G."/>
        </authorList>
    </citation>
    <scope>NUCLEOTIDE SEQUENCE [LARGE SCALE GENOMIC DNA]</scope>
    <source>
        <strain evidence="3 5">FH5</strain>
    </source>
</reference>
<dbReference type="InterPro" id="IPR050445">
    <property type="entry name" value="Bact_polysacc_biosynth/exp"/>
</dbReference>
<dbReference type="SUPFAM" id="SSF52540">
    <property type="entry name" value="P-loop containing nucleoside triphosphate hydrolases"/>
    <property type="match status" value="1"/>
</dbReference>
<dbReference type="PANTHER" id="PTHR32309">
    <property type="entry name" value="TYROSINE-PROTEIN KINASE"/>
    <property type="match status" value="1"/>
</dbReference>
<evidence type="ECO:0000256" key="1">
    <source>
        <dbReference type="SAM" id="Coils"/>
    </source>
</evidence>
<dbReference type="HOGENOM" id="CLU_022010_0_0_10"/>
<dbReference type="AlphaFoldDB" id="X5E4K4"/>
<gene>
    <name evidence="3" type="ORF">FH5T_20895</name>
    <name evidence="4" type="ORF">SAMN05444285_13125</name>
</gene>
<dbReference type="Gene3D" id="3.40.50.300">
    <property type="entry name" value="P-loop containing nucleotide triphosphate hydrolases"/>
    <property type="match status" value="1"/>
</dbReference>
<name>X5E4K4_9BACT</name>
<feature type="coiled-coil region" evidence="1">
    <location>
        <begin position="205"/>
        <end position="232"/>
    </location>
</feature>
<sequence>MLLGPIILFCAIFFLTKDEPKVYNSFTSIYTGLASGSSLTSLESSKIDRVTTMTAFDNLINIVKLRSTIEEVGLRLFTSHMILEEPNPEVISRESYYELMNSVPDKIKKLVVKNDFDATYKAFVNYKIQNNQNYIYKLIELDNTYYGFEKILKELTVRRKNLSDMIEISYSATDPGICQQTLVILINVFIKNYADVKINQSDAILRYFQDQLNLAQEKLDLAEDELLQFNKDNNIINYYEQTEYIASQKESFDAKFNEIRMEYASAAAVLKVLEEKLSVQQRRVITNSKVLELRDQLAAVNIEKALKEYQSQFDTINQQLYIDEIAELSTESTALQNQLREQVNKAYFMSNSIEGVESNSVLTQWLETVINLESSEAKLVIGEQRKDEFRSTITEYAPKGAQMKRLERKIAIAEREYLSILESLNLAKLKQQNVELNSNLKVSDPPLYPNKSLPSKRKILLLVGLVIGFIIPAALIILLDFIDQSLKTEKRAEEFTGLTVAAIYPKIGKKVSRSLDIDNIKARAIDVLARKLILSKETNKAQEQKPDTNIVFSILDEEGKSTILGLLAERLADIGYKVLVLSDEKYTRLSNVEVYEYVINDSFHKCEVITDLMDEADRHKCYQNDFVFVEIPGILQNSFPINLFNGTDHSFMVTRANRAWTKSDTNAIKDILSFTEDKKPQILLNGVEIEEMENVIGDLPRKRSFIRRFVKNVIRLQFFSKDRINGSKKKQKKKQKKR</sequence>
<keyword evidence="1" id="KW-0175">Coiled coil</keyword>
<dbReference type="InterPro" id="IPR027417">
    <property type="entry name" value="P-loop_NTPase"/>
</dbReference>
<dbReference type="Proteomes" id="UP000023772">
    <property type="component" value="Chromosome"/>
</dbReference>
<dbReference type="Proteomes" id="UP000181981">
    <property type="component" value="Unassembled WGS sequence"/>
</dbReference>
<dbReference type="PANTHER" id="PTHR32309:SF13">
    <property type="entry name" value="FERRIC ENTEROBACTIN TRANSPORT PROTEIN FEPE"/>
    <property type="match status" value="1"/>
</dbReference>
<dbReference type="eggNOG" id="COG3206">
    <property type="taxonomic scope" value="Bacteria"/>
</dbReference>
<organism evidence="4 6">
    <name type="scientific">Draconibacterium orientale</name>
    <dbReference type="NCBI Taxonomy" id="1168034"/>
    <lineage>
        <taxon>Bacteria</taxon>
        <taxon>Pseudomonadati</taxon>
        <taxon>Bacteroidota</taxon>
        <taxon>Bacteroidia</taxon>
        <taxon>Marinilabiliales</taxon>
        <taxon>Prolixibacteraceae</taxon>
        <taxon>Draconibacterium</taxon>
    </lineage>
</organism>
<reference evidence="4 6" key="2">
    <citation type="submission" date="2016-10" db="EMBL/GenBank/DDBJ databases">
        <authorList>
            <person name="de Groot N.N."/>
        </authorList>
    </citation>
    <scope>NUCLEOTIDE SEQUENCE [LARGE SCALE GENOMIC DNA]</scope>
    <source>
        <strain evidence="4 6">DSM 25947</strain>
    </source>
</reference>
<feature type="transmembrane region" description="Helical" evidence="2">
    <location>
        <begin position="459"/>
        <end position="482"/>
    </location>
</feature>
<evidence type="ECO:0000313" key="6">
    <source>
        <dbReference type="Proteomes" id="UP000181981"/>
    </source>
</evidence>
<evidence type="ECO:0000313" key="3">
    <source>
        <dbReference type="EMBL" id="AHW62400.1"/>
    </source>
</evidence>
<keyword evidence="2" id="KW-0812">Transmembrane</keyword>
<evidence type="ECO:0000313" key="4">
    <source>
        <dbReference type="EMBL" id="SET94844.1"/>
    </source>
</evidence>
<feature type="coiled-coil region" evidence="1">
    <location>
        <begin position="299"/>
        <end position="345"/>
    </location>
</feature>
<dbReference type="GO" id="GO:0005886">
    <property type="term" value="C:plasma membrane"/>
    <property type="evidence" value="ECO:0007669"/>
    <property type="project" value="TreeGrafter"/>
</dbReference>
<keyword evidence="2" id="KW-1133">Transmembrane helix</keyword>
<keyword evidence="2" id="KW-0472">Membrane</keyword>
<protein>
    <submittedName>
        <fullName evidence="4">Uncharacterized protein involved in exopolysaccharide biosynthesis</fullName>
    </submittedName>
</protein>
<proteinExistence type="predicted"/>
<evidence type="ECO:0000313" key="5">
    <source>
        <dbReference type="Proteomes" id="UP000023772"/>
    </source>
</evidence>
<dbReference type="KEGG" id="dori:FH5T_20895"/>